<dbReference type="InterPro" id="IPR045951">
    <property type="entry name" value="DUF6371"/>
</dbReference>
<dbReference type="Pfam" id="PF19898">
    <property type="entry name" value="DUF6371"/>
    <property type="match status" value="1"/>
</dbReference>
<organism evidence="2">
    <name type="scientific">Myoviridae sp. ct04y17</name>
    <dbReference type="NCBI Taxonomy" id="2827652"/>
    <lineage>
        <taxon>Viruses</taxon>
        <taxon>Duplodnaviria</taxon>
        <taxon>Heunggongvirae</taxon>
        <taxon>Uroviricota</taxon>
        <taxon>Caudoviricetes</taxon>
    </lineage>
</organism>
<sequence>MASIDYEYIFASLDTVLGLPLRRRGKRWTLPARINLESHSRKDKLVFYMNKSGSITVTEQGGDSVNLFDFLVSYLPGCSSASDAFRILSSPEGCRMSLKDFYEREYDSGRQESKFVDVKYVDRLSDAGHWKGNNLYEYLSGVFGVDSVNDVFSRYKVGCLGRESAVFWYSDKDGNVCHDNRIRYGVNGHRKKETHAFRKFTTGEGFTYRGYFKPFLGEYCSDAITCMVESEKTALIASMAFGNGFIWTACGGMNQLGNKLPKNVILFPDFDNKAISLWGDKGRVARWWEFPSLSLGLKHNDDIGDAVINNLKSINIKEFRKWILK</sequence>
<evidence type="ECO:0000313" key="2">
    <source>
        <dbReference type="EMBL" id="DAF50738.1"/>
    </source>
</evidence>
<feature type="domain" description="DUF6371" evidence="1">
    <location>
        <begin position="133"/>
        <end position="269"/>
    </location>
</feature>
<proteinExistence type="predicted"/>
<accession>A0A8S5SJK1</accession>
<reference evidence="2" key="1">
    <citation type="journal article" date="2021" name="Proc. Natl. Acad. Sci. U.S.A.">
        <title>A Catalog of Tens of Thousands of Viruses from Human Metagenomes Reveals Hidden Associations with Chronic Diseases.</title>
        <authorList>
            <person name="Tisza M.J."/>
            <person name="Buck C.B."/>
        </authorList>
    </citation>
    <scope>NUCLEOTIDE SEQUENCE</scope>
    <source>
        <strain evidence="2">Ct04y17</strain>
    </source>
</reference>
<name>A0A8S5SJK1_9CAUD</name>
<protein>
    <recommendedName>
        <fullName evidence="1">DUF6371 domain-containing protein</fullName>
    </recommendedName>
</protein>
<evidence type="ECO:0000259" key="1">
    <source>
        <dbReference type="Pfam" id="PF19898"/>
    </source>
</evidence>
<dbReference type="EMBL" id="BK032600">
    <property type="protein sequence ID" value="DAF50738.1"/>
    <property type="molecule type" value="Genomic_DNA"/>
</dbReference>